<dbReference type="Gene3D" id="3.40.50.300">
    <property type="entry name" value="P-loop containing nucleotide triphosphate hydrolases"/>
    <property type="match status" value="1"/>
</dbReference>
<dbReference type="EMBL" id="SNRX01000008">
    <property type="protein sequence ID" value="KAA6302390.1"/>
    <property type="molecule type" value="Genomic_DNA"/>
</dbReference>
<comment type="caution">
    <text evidence="2">The sequence shown here is derived from an EMBL/GenBank/DDBJ whole genome shotgun (WGS) entry which is preliminary data.</text>
</comment>
<reference evidence="2 3" key="1">
    <citation type="submission" date="2019-03" db="EMBL/GenBank/DDBJ databases">
        <title>Single cell metagenomics reveals metabolic interactions within the superorganism composed of flagellate Streblomastix strix and complex community of Bacteroidetes bacteria on its surface.</title>
        <authorList>
            <person name="Treitli S.C."/>
            <person name="Kolisko M."/>
            <person name="Husnik F."/>
            <person name="Keeling P."/>
            <person name="Hampl V."/>
        </authorList>
    </citation>
    <scope>NUCLEOTIDE SEQUENCE [LARGE SCALE GENOMIC DNA]</scope>
    <source>
        <strain evidence="2">St1</strain>
    </source>
</reference>
<organism evidence="2 3">
    <name type="scientific">Candidatus Ordinivivax streblomastigis</name>
    <dbReference type="NCBI Taxonomy" id="2540710"/>
    <lineage>
        <taxon>Bacteria</taxon>
        <taxon>Pseudomonadati</taxon>
        <taxon>Bacteroidota</taxon>
        <taxon>Bacteroidia</taxon>
        <taxon>Bacteroidales</taxon>
        <taxon>Candidatus Ordinivivax</taxon>
    </lineage>
</organism>
<protein>
    <recommendedName>
        <fullName evidence="1">Protein CR006 P-loop domain-containing protein</fullName>
    </recommendedName>
</protein>
<evidence type="ECO:0000259" key="1">
    <source>
        <dbReference type="Pfam" id="PF13166"/>
    </source>
</evidence>
<dbReference type="PANTHER" id="PTHR32182">
    <property type="entry name" value="DNA REPLICATION AND REPAIR PROTEIN RECF"/>
    <property type="match status" value="1"/>
</dbReference>
<dbReference type="PANTHER" id="PTHR32182:SF22">
    <property type="entry name" value="ATP-DEPENDENT ENDONUCLEASE, OLD FAMILY-RELATED"/>
    <property type="match status" value="1"/>
</dbReference>
<dbReference type="SUPFAM" id="SSF52540">
    <property type="entry name" value="P-loop containing nucleoside triphosphate hydrolases"/>
    <property type="match status" value="1"/>
</dbReference>
<evidence type="ECO:0000313" key="3">
    <source>
        <dbReference type="Proteomes" id="UP000324575"/>
    </source>
</evidence>
<dbReference type="GO" id="GO:0000731">
    <property type="term" value="P:DNA synthesis involved in DNA repair"/>
    <property type="evidence" value="ECO:0007669"/>
    <property type="project" value="TreeGrafter"/>
</dbReference>
<proteinExistence type="predicted"/>
<dbReference type="InterPro" id="IPR027417">
    <property type="entry name" value="P-loop_NTPase"/>
</dbReference>
<gene>
    <name evidence="2" type="ORF">EZS26_001503</name>
</gene>
<accession>A0A5M8P276</accession>
<evidence type="ECO:0000313" key="2">
    <source>
        <dbReference type="EMBL" id="KAA6302390.1"/>
    </source>
</evidence>
<dbReference type="AlphaFoldDB" id="A0A5M8P276"/>
<name>A0A5M8P276_9BACT</name>
<sequence length="846" mass="96210">MADIQKDITDWLKTLKGWQTELAYRILTKKIEESDISDIIAMVKSNATFVNKEFPNFVNSANEKQIRLLSIESIQNIESLAPRNPLKFEKDKNLIVIYGSNGSGKTGYTKIIKKISGKPRSKELKPNVYSANPINGKCVIKYFINNTEPAIEKEWIINDNPISDLSKIDVFDTNTGNGYIDEANAATYTPRCVALFVELSLYYSKIQERLEQEKSKLAKTIPSIPYAFQTTQPAIIYNELNKNSTELKLANILLWSEQNENAKLELEKRLKEKDPAKSAIEKRKQKFEIEKIVKEITGAYLQINQDAIKEINTLKDDATCKRKIAKDSVQIIANKSELQGVGSQIWKSLWEAARAFSLQEAYQNNEYPNVENDARCVLCHQPLNDDAKERLSSFDSFIKSQLEKEATQAERVYAEKINKLPLVIKQDILSTKCSAANLNDDWLKCFITIWQQIENASNSIKQNIDVSIDAKYTTDNIEILKTIATQYETEALQLDADAKEFDRNKAEKELLELNAKKWCSEQKEAILNEIRRLKDSSDYDIWISQCKTNAITAKANIVSEIVITEEYVRRFNAELSALNANKIKVELLKGGAKGVIKHSLKLKGISEYKPADILSEGEHRIIALASFLADTTGGNNSNPFIFDDPISSLDQQYEEKTVERLIDLSNTRQVIVFTHRLSLLGQLNDKCDSSKIQIIGIRNEHWGAGEIGDTPLFAKNTTKALNSIKNDKISKAKKIFDTQGSTEYYPHGKMLCSDIRIIVERIVELDFLADVIQRYRLAVNTMGKVDKLAKIKKQDCDLINDYMTRYSYYEHSQPGEAPKEIPEPSVIETDVDKLIAWLAEFNKRIV</sequence>
<dbReference type="Proteomes" id="UP000324575">
    <property type="component" value="Unassembled WGS sequence"/>
</dbReference>
<dbReference type="GO" id="GO:0006302">
    <property type="term" value="P:double-strand break repair"/>
    <property type="evidence" value="ECO:0007669"/>
    <property type="project" value="TreeGrafter"/>
</dbReference>
<dbReference type="Pfam" id="PF13166">
    <property type="entry name" value="AAA_13"/>
    <property type="match status" value="1"/>
</dbReference>
<feature type="domain" description="Protein CR006 P-loop" evidence="1">
    <location>
        <begin position="96"/>
        <end position="726"/>
    </location>
</feature>
<dbReference type="InterPro" id="IPR026866">
    <property type="entry name" value="CR006_AAA"/>
</dbReference>